<accession>A0A8E5MIR5</accession>
<feature type="signal peptide" evidence="1">
    <location>
        <begin position="1"/>
        <end position="18"/>
    </location>
</feature>
<dbReference type="GeneID" id="66066861"/>
<evidence type="ECO:0000256" key="1">
    <source>
        <dbReference type="SAM" id="SignalP"/>
    </source>
</evidence>
<dbReference type="AlphaFoldDB" id="A0A8E5MIR5"/>
<dbReference type="RefSeq" id="XP_042999516.1">
    <property type="nucleotide sequence ID" value="XM_043143581.1"/>
</dbReference>
<proteinExistence type="predicted"/>
<evidence type="ECO:0000313" key="3">
    <source>
        <dbReference type="Proteomes" id="UP000027002"/>
    </source>
</evidence>
<sequence length="321" mass="33567">MRKLLVLLLLGLLASVHAKTERKKTIRKGKKFNKLRVGKNYSPPVRFDPPTTALEARRRARNEWYYGKCSHKTMTCKYTFETMMGRRSNGKEWYEWQSGVDACTPSGTSVLGDNLCPEDGFTCYVGGGDNAEYVICGPRDTSSVPVVGSGESVPPAVGFDNLGTPPVVDFDALHAPPVVGFGGLDAPPMAGFDALDAPPVVGFGGLDAPPMAGFGGLDAPPIVEFDGLDAPPTVDVDVLEGLFPDGIADDAFFQGGITDALFPGGTADDAFFQGGIADDAFLQGGIADDALFQGGIADDALFQGGIADDAVFQGGIAGGGF</sequence>
<keyword evidence="3" id="KW-1185">Reference proteome</keyword>
<protein>
    <submittedName>
        <fullName evidence="2">Uncharacterized protein</fullName>
    </submittedName>
</protein>
<gene>
    <name evidence="2" type="ORF">UV8b_06084</name>
</gene>
<reference evidence="2" key="1">
    <citation type="submission" date="2020-03" db="EMBL/GenBank/DDBJ databases">
        <title>A mixture of massive structural variations and highly conserved coding sequences in Ustilaginoidea virens genome.</title>
        <authorList>
            <person name="Zhang K."/>
            <person name="Zhao Z."/>
            <person name="Zhang Z."/>
            <person name="Li Y."/>
            <person name="Hsiang T."/>
            <person name="Sun W."/>
        </authorList>
    </citation>
    <scope>NUCLEOTIDE SEQUENCE</scope>
    <source>
        <strain evidence="2">UV-8b</strain>
    </source>
</reference>
<dbReference type="KEGG" id="uvi:66066861"/>
<feature type="chain" id="PRO_5034368440" evidence="1">
    <location>
        <begin position="19"/>
        <end position="321"/>
    </location>
</feature>
<name>A0A8E5MIR5_USTVR</name>
<evidence type="ECO:0000313" key="2">
    <source>
        <dbReference type="EMBL" id="QUC21843.1"/>
    </source>
</evidence>
<dbReference type="EMBL" id="CP072757">
    <property type="protein sequence ID" value="QUC21843.1"/>
    <property type="molecule type" value="Genomic_DNA"/>
</dbReference>
<dbReference type="Proteomes" id="UP000027002">
    <property type="component" value="Chromosome 5"/>
</dbReference>
<keyword evidence="1" id="KW-0732">Signal</keyword>
<organism evidence="2 3">
    <name type="scientific">Ustilaginoidea virens</name>
    <name type="common">Rice false smut fungus</name>
    <name type="synonym">Villosiclava virens</name>
    <dbReference type="NCBI Taxonomy" id="1159556"/>
    <lineage>
        <taxon>Eukaryota</taxon>
        <taxon>Fungi</taxon>
        <taxon>Dikarya</taxon>
        <taxon>Ascomycota</taxon>
        <taxon>Pezizomycotina</taxon>
        <taxon>Sordariomycetes</taxon>
        <taxon>Hypocreomycetidae</taxon>
        <taxon>Hypocreales</taxon>
        <taxon>Clavicipitaceae</taxon>
        <taxon>Ustilaginoidea</taxon>
    </lineage>
</organism>